<evidence type="ECO:0000313" key="3">
    <source>
        <dbReference type="Proteomes" id="UP001430953"/>
    </source>
</evidence>
<feature type="region of interest" description="Disordered" evidence="1">
    <location>
        <begin position="127"/>
        <end position="164"/>
    </location>
</feature>
<dbReference type="EMBL" id="JADYXP020000010">
    <property type="protein sequence ID" value="KAL0115045.1"/>
    <property type="molecule type" value="Genomic_DNA"/>
</dbReference>
<sequence>MRSRAECKRGRLQVDGAFDCRWLKQLTSQAFSIDNHSREPWSMKCYSVPPPPPPRASAIPDAIINRESPMCINIIRSAAVPKPFRKPFRAERPFSHAFWPPTQTRTESNTIPPLLCNNVINSECGEMTRPKNAAPKTAAKAPSDYLGSLPIQSRSTPPLRSDQRYRFVSSLG</sequence>
<evidence type="ECO:0000313" key="2">
    <source>
        <dbReference type="EMBL" id="KAL0115045.1"/>
    </source>
</evidence>
<name>A0AAW2FJ00_9HYME</name>
<reference evidence="2 3" key="1">
    <citation type="submission" date="2023-03" db="EMBL/GenBank/DDBJ databases">
        <title>High recombination rates correlate with genetic variation in Cardiocondyla obscurior ants.</title>
        <authorList>
            <person name="Errbii M."/>
        </authorList>
    </citation>
    <scope>NUCLEOTIDE SEQUENCE [LARGE SCALE GENOMIC DNA]</scope>
    <source>
        <strain evidence="2">Alpha-2009</strain>
        <tissue evidence="2">Whole body</tissue>
    </source>
</reference>
<accession>A0AAW2FJ00</accession>
<gene>
    <name evidence="2" type="ORF">PUN28_010545</name>
</gene>
<proteinExistence type="predicted"/>
<evidence type="ECO:0000256" key="1">
    <source>
        <dbReference type="SAM" id="MobiDB-lite"/>
    </source>
</evidence>
<feature type="compositionally biased region" description="Low complexity" evidence="1">
    <location>
        <begin position="130"/>
        <end position="142"/>
    </location>
</feature>
<dbReference type="Proteomes" id="UP001430953">
    <property type="component" value="Unassembled WGS sequence"/>
</dbReference>
<organism evidence="2 3">
    <name type="scientific">Cardiocondyla obscurior</name>
    <dbReference type="NCBI Taxonomy" id="286306"/>
    <lineage>
        <taxon>Eukaryota</taxon>
        <taxon>Metazoa</taxon>
        <taxon>Ecdysozoa</taxon>
        <taxon>Arthropoda</taxon>
        <taxon>Hexapoda</taxon>
        <taxon>Insecta</taxon>
        <taxon>Pterygota</taxon>
        <taxon>Neoptera</taxon>
        <taxon>Endopterygota</taxon>
        <taxon>Hymenoptera</taxon>
        <taxon>Apocrita</taxon>
        <taxon>Aculeata</taxon>
        <taxon>Formicoidea</taxon>
        <taxon>Formicidae</taxon>
        <taxon>Myrmicinae</taxon>
        <taxon>Cardiocondyla</taxon>
    </lineage>
</organism>
<keyword evidence="3" id="KW-1185">Reference proteome</keyword>
<dbReference type="AlphaFoldDB" id="A0AAW2FJ00"/>
<comment type="caution">
    <text evidence="2">The sequence shown here is derived from an EMBL/GenBank/DDBJ whole genome shotgun (WGS) entry which is preliminary data.</text>
</comment>
<protein>
    <submittedName>
        <fullName evidence="2">Uncharacterized protein</fullName>
    </submittedName>
</protein>